<organism evidence="1 2">
    <name type="scientific">Citrus x changshan-huyou</name>
    <dbReference type="NCBI Taxonomy" id="2935761"/>
    <lineage>
        <taxon>Eukaryota</taxon>
        <taxon>Viridiplantae</taxon>
        <taxon>Streptophyta</taxon>
        <taxon>Embryophyta</taxon>
        <taxon>Tracheophyta</taxon>
        <taxon>Spermatophyta</taxon>
        <taxon>Magnoliopsida</taxon>
        <taxon>eudicotyledons</taxon>
        <taxon>Gunneridae</taxon>
        <taxon>Pentapetalae</taxon>
        <taxon>rosids</taxon>
        <taxon>malvids</taxon>
        <taxon>Sapindales</taxon>
        <taxon>Rutaceae</taxon>
        <taxon>Aurantioideae</taxon>
        <taxon>Citrus</taxon>
    </lineage>
</organism>
<reference evidence="1 2" key="1">
    <citation type="submission" date="2024-05" db="EMBL/GenBank/DDBJ databases">
        <title>Haplotype-resolved chromosome-level genome assembly of Huyou (Citrus changshanensis).</title>
        <authorList>
            <person name="Miao C."/>
            <person name="Chen W."/>
            <person name="Wu Y."/>
            <person name="Wang L."/>
            <person name="Zhao S."/>
            <person name="Grierson D."/>
            <person name="Xu C."/>
            <person name="Chen K."/>
        </authorList>
    </citation>
    <scope>NUCLEOTIDE SEQUENCE [LARGE SCALE GENOMIC DNA]</scope>
    <source>
        <strain evidence="1">01-14</strain>
        <tissue evidence="1">Leaf</tissue>
    </source>
</reference>
<dbReference type="AlphaFoldDB" id="A0AAP0M729"/>
<dbReference type="EMBL" id="JBCGBO010000005">
    <property type="protein sequence ID" value="KAK9197801.1"/>
    <property type="molecule type" value="Genomic_DNA"/>
</dbReference>
<evidence type="ECO:0000313" key="2">
    <source>
        <dbReference type="Proteomes" id="UP001428341"/>
    </source>
</evidence>
<gene>
    <name evidence="1" type="ORF">WN944_012984</name>
</gene>
<name>A0AAP0M729_9ROSI</name>
<evidence type="ECO:0000313" key="1">
    <source>
        <dbReference type="EMBL" id="KAK9197801.1"/>
    </source>
</evidence>
<sequence length="101" mass="11683">MYLRNSKRWGRVDFQQNAGVQKCPRKCNQWVSFLYTPKPRCLPQGPKFQTEGHRFMITSSNCCKVKEGRHTGDGQQRRRLAKVGYIKHLELKGASSIALPF</sequence>
<keyword evidence="2" id="KW-1185">Reference proteome</keyword>
<accession>A0AAP0M729</accession>
<comment type="caution">
    <text evidence="1">The sequence shown here is derived from an EMBL/GenBank/DDBJ whole genome shotgun (WGS) entry which is preliminary data.</text>
</comment>
<dbReference type="Proteomes" id="UP001428341">
    <property type="component" value="Unassembled WGS sequence"/>
</dbReference>
<protein>
    <submittedName>
        <fullName evidence="1">Uncharacterized protein</fullName>
    </submittedName>
</protein>
<proteinExistence type="predicted"/>